<dbReference type="STRING" id="1003195.SCATT_19430"/>
<dbReference type="PANTHER" id="PTHR36115">
    <property type="entry name" value="PROLINE-RICH ANTIGEN HOMOLOG-RELATED"/>
    <property type="match status" value="1"/>
</dbReference>
<keyword evidence="5 7" id="KW-0472">Membrane</keyword>
<dbReference type="EMBL" id="CP003219">
    <property type="protein sequence ID" value="AEW94314.1"/>
    <property type="molecule type" value="Genomic_DNA"/>
</dbReference>
<dbReference type="KEGG" id="sct:SCAT_1952"/>
<dbReference type="PANTHER" id="PTHR36115:SF4">
    <property type="entry name" value="MEMBRANE PROTEIN"/>
    <property type="match status" value="1"/>
</dbReference>
<dbReference type="HOGENOM" id="CLU_079635_1_0_11"/>
<dbReference type="Pfam" id="PF06271">
    <property type="entry name" value="RDD"/>
    <property type="match status" value="1"/>
</dbReference>
<feature type="region of interest" description="Disordered" evidence="6">
    <location>
        <begin position="1"/>
        <end position="57"/>
    </location>
</feature>
<keyword evidence="10" id="KW-1185">Reference proteome</keyword>
<keyword evidence="2" id="KW-1003">Cell membrane</keyword>
<evidence type="ECO:0000259" key="8">
    <source>
        <dbReference type="Pfam" id="PF06271"/>
    </source>
</evidence>
<proteinExistence type="predicted"/>
<sequence>MSTDPPTPGPGEPPEEPSRKYPDAAGAPEGGGTEGGPYGGPHGMPPPAPPYGTPYGTGTDPLLGMPPLAARWRRLVARIADALIVGIPIGIILGFAWGGYDYNDTNRSFWQELIYALVYFGYDGYMLTTRGQTLGKRWMRIRVAMLDSGTNPAGRPGWVRAAVYALPPVVPCCGSVFWLVNVAWCLWDQPYHHALHDKAARTVVVSVP</sequence>
<dbReference type="InterPro" id="IPR010432">
    <property type="entry name" value="RDD"/>
</dbReference>
<keyword evidence="4 7" id="KW-1133">Transmembrane helix</keyword>
<evidence type="ECO:0000256" key="7">
    <source>
        <dbReference type="SAM" id="Phobius"/>
    </source>
</evidence>
<dbReference type="Proteomes" id="UP000007842">
    <property type="component" value="Chromosome"/>
</dbReference>
<evidence type="ECO:0000256" key="6">
    <source>
        <dbReference type="SAM" id="MobiDB-lite"/>
    </source>
</evidence>
<keyword evidence="3 7" id="KW-0812">Transmembrane</keyword>
<dbReference type="InterPro" id="IPR051791">
    <property type="entry name" value="Pra-immunoreactive"/>
</dbReference>
<dbReference type="AlphaFoldDB" id="F8JUA5"/>
<organism evidence="9 10">
    <name type="scientific">Streptantibioticus cattleyicolor (strain ATCC 35852 / DSM 46488 / JCM 4925 / NBRC 14057 / NRRL 8057)</name>
    <name type="common">Streptomyces cattleya</name>
    <dbReference type="NCBI Taxonomy" id="1003195"/>
    <lineage>
        <taxon>Bacteria</taxon>
        <taxon>Bacillati</taxon>
        <taxon>Actinomycetota</taxon>
        <taxon>Actinomycetes</taxon>
        <taxon>Kitasatosporales</taxon>
        <taxon>Streptomycetaceae</taxon>
        <taxon>Streptantibioticus</taxon>
    </lineage>
</organism>
<feature type="transmembrane region" description="Helical" evidence="7">
    <location>
        <begin position="75"/>
        <end position="97"/>
    </location>
</feature>
<feature type="compositionally biased region" description="Gly residues" evidence="6">
    <location>
        <begin position="28"/>
        <end position="42"/>
    </location>
</feature>
<evidence type="ECO:0000313" key="9">
    <source>
        <dbReference type="EMBL" id="AEW94314.1"/>
    </source>
</evidence>
<evidence type="ECO:0000313" key="10">
    <source>
        <dbReference type="Proteomes" id="UP000007842"/>
    </source>
</evidence>
<feature type="transmembrane region" description="Helical" evidence="7">
    <location>
        <begin position="109"/>
        <end position="128"/>
    </location>
</feature>
<accession>F8JUA5</accession>
<evidence type="ECO:0000256" key="4">
    <source>
        <dbReference type="ARBA" id="ARBA00022989"/>
    </source>
</evidence>
<reference evidence="10" key="1">
    <citation type="submission" date="2011-12" db="EMBL/GenBank/DDBJ databases">
        <title>Complete genome sequence of Streptomyces cattleya strain DSM 46488.</title>
        <authorList>
            <person name="Ou H.-Y."/>
            <person name="Li P."/>
            <person name="Zhao C."/>
            <person name="O'Hagan D."/>
            <person name="Deng Z."/>
        </authorList>
    </citation>
    <scope>NUCLEOTIDE SEQUENCE [LARGE SCALE GENOMIC DNA]</scope>
    <source>
        <strain evidence="10">ATCC 35852 / DSM 46488 / JCM 4925 / NBRC 14057 / NRRL 8057</strain>
    </source>
</reference>
<comment type="subcellular location">
    <subcellularLocation>
        <location evidence="1">Cell membrane</location>
        <topology evidence="1">Multi-pass membrane protein</topology>
    </subcellularLocation>
</comment>
<feature type="compositionally biased region" description="Pro residues" evidence="6">
    <location>
        <begin position="43"/>
        <end position="52"/>
    </location>
</feature>
<evidence type="ECO:0000256" key="5">
    <source>
        <dbReference type="ARBA" id="ARBA00023136"/>
    </source>
</evidence>
<name>F8JUA5_STREN</name>
<feature type="domain" description="RDD" evidence="8">
    <location>
        <begin position="69"/>
        <end position="200"/>
    </location>
</feature>
<evidence type="ECO:0000256" key="2">
    <source>
        <dbReference type="ARBA" id="ARBA00022475"/>
    </source>
</evidence>
<feature type="compositionally biased region" description="Pro residues" evidence="6">
    <location>
        <begin position="1"/>
        <end position="12"/>
    </location>
</feature>
<dbReference type="KEGG" id="scy:SCATT_19430"/>
<dbReference type="PATRIC" id="fig|1003195.11.peg.3482"/>
<dbReference type="eggNOG" id="COG1714">
    <property type="taxonomic scope" value="Bacteria"/>
</dbReference>
<evidence type="ECO:0000256" key="3">
    <source>
        <dbReference type="ARBA" id="ARBA00022692"/>
    </source>
</evidence>
<accession>G8WTW9</accession>
<dbReference type="RefSeq" id="WP_014142707.1">
    <property type="nucleotide sequence ID" value="NC_016111.1"/>
</dbReference>
<gene>
    <name evidence="9" type="ordered locus">SCATT_19430</name>
</gene>
<evidence type="ECO:0000256" key="1">
    <source>
        <dbReference type="ARBA" id="ARBA00004651"/>
    </source>
</evidence>
<dbReference type="GO" id="GO:0005886">
    <property type="term" value="C:plasma membrane"/>
    <property type="evidence" value="ECO:0007669"/>
    <property type="project" value="UniProtKB-SubCell"/>
</dbReference>
<protein>
    <recommendedName>
        <fullName evidence="8">RDD domain-containing protein</fullName>
    </recommendedName>
</protein>
<dbReference type="OrthoDB" id="9774993at2"/>